<dbReference type="Proteomes" id="UP000199013">
    <property type="component" value="Unassembled WGS sequence"/>
</dbReference>
<keyword evidence="3" id="KW-1185">Reference proteome</keyword>
<feature type="region of interest" description="Disordered" evidence="1">
    <location>
        <begin position="1"/>
        <end position="205"/>
    </location>
</feature>
<sequence length="205" mass="21935">MDDLPVFPTIRSSWFVSEQDELGGADTGAGSGTEHPRGLLRSNPPVEPSTWVEPPSGSPAPPLLPSVRWDDEPPTAQPGWPQPADRWADPLDPPQQRGLPARRRTGPTTDPFPADSPPLPRASAAPAARGGKPDETGLPKRQRRASLAPELRGTPLTEPATPPLLAGTRSPDEIRSMMSSFQSNFGRGLQERPNPNGGDDAKKVM</sequence>
<dbReference type="AlphaFoldDB" id="A0A1C3NUA8"/>
<feature type="compositionally biased region" description="Low complexity" evidence="1">
    <location>
        <begin position="153"/>
        <end position="168"/>
    </location>
</feature>
<reference evidence="3" key="1">
    <citation type="submission" date="2016-02" db="EMBL/GenBank/DDBJ databases">
        <authorList>
            <person name="Wibberg D."/>
        </authorList>
    </citation>
    <scope>NUCLEOTIDE SEQUENCE [LARGE SCALE GENOMIC DNA]</scope>
</reference>
<evidence type="ECO:0000313" key="2">
    <source>
        <dbReference type="EMBL" id="SBW18710.1"/>
    </source>
</evidence>
<dbReference type="EMBL" id="FLUV01000307">
    <property type="protein sequence ID" value="SBW18710.1"/>
    <property type="molecule type" value="Genomic_DNA"/>
</dbReference>
<proteinExistence type="predicted"/>
<name>A0A1C3NUA8_9ACTN</name>
<evidence type="ECO:0000313" key="3">
    <source>
        <dbReference type="Proteomes" id="UP000199013"/>
    </source>
</evidence>
<organism evidence="2 3">
    <name type="scientific">Candidatus Protofrankia californiensis</name>
    <dbReference type="NCBI Taxonomy" id="1839754"/>
    <lineage>
        <taxon>Bacteria</taxon>
        <taxon>Bacillati</taxon>
        <taxon>Actinomycetota</taxon>
        <taxon>Actinomycetes</taxon>
        <taxon>Frankiales</taxon>
        <taxon>Frankiaceae</taxon>
        <taxon>Protofrankia</taxon>
    </lineage>
</organism>
<feature type="compositionally biased region" description="Low complexity" evidence="1">
    <location>
        <begin position="121"/>
        <end position="130"/>
    </location>
</feature>
<gene>
    <name evidence="2" type="ORF">FDG2_0784</name>
</gene>
<protein>
    <submittedName>
        <fullName evidence="2">Nitrate and nitrite sensing domain-containing protein</fullName>
    </submittedName>
</protein>
<evidence type="ECO:0000256" key="1">
    <source>
        <dbReference type="SAM" id="MobiDB-lite"/>
    </source>
</evidence>
<accession>A0A1C3NUA8</accession>